<dbReference type="PROSITE" id="PS00211">
    <property type="entry name" value="ABC_TRANSPORTER_1"/>
    <property type="match status" value="1"/>
</dbReference>
<dbReference type="AlphaFoldDB" id="A0A372MJQ9"/>
<keyword evidence="12" id="KW-1185">Reference proteome</keyword>
<keyword evidence="4" id="KW-0762">Sugar transport</keyword>
<evidence type="ECO:0000313" key="11">
    <source>
        <dbReference type="EMBL" id="RFU96022.1"/>
    </source>
</evidence>
<keyword evidence="2" id="KW-0813">Transport</keyword>
<dbReference type="SUPFAM" id="SSF52540">
    <property type="entry name" value="P-loop containing nucleoside triphosphate hydrolases"/>
    <property type="match status" value="2"/>
</dbReference>
<evidence type="ECO:0000256" key="3">
    <source>
        <dbReference type="ARBA" id="ARBA00022475"/>
    </source>
</evidence>
<reference evidence="11 12" key="2">
    <citation type="submission" date="2018-09" db="EMBL/GenBank/DDBJ databases">
        <title>Genome of Sphaerochaeta halotolerans strain 4-11.</title>
        <authorList>
            <person name="Nazina T.N."/>
            <person name="Sokolova D.S."/>
        </authorList>
    </citation>
    <scope>NUCLEOTIDE SEQUENCE [LARGE SCALE GENOMIC DNA]</scope>
    <source>
        <strain evidence="11 12">4-11</strain>
    </source>
</reference>
<evidence type="ECO:0000256" key="5">
    <source>
        <dbReference type="ARBA" id="ARBA00022737"/>
    </source>
</evidence>
<keyword evidence="9" id="KW-0472">Membrane</keyword>
<keyword evidence="7 11" id="KW-0067">ATP-binding</keyword>
<gene>
    <name evidence="11" type="ORF">DYP60_00070</name>
</gene>
<dbReference type="PROSITE" id="PS50893">
    <property type="entry name" value="ABC_TRANSPORTER_2"/>
    <property type="match status" value="2"/>
</dbReference>
<dbReference type="SMART" id="SM00382">
    <property type="entry name" value="AAA"/>
    <property type="match status" value="1"/>
</dbReference>
<dbReference type="GO" id="GO:0005886">
    <property type="term" value="C:plasma membrane"/>
    <property type="evidence" value="ECO:0007669"/>
    <property type="project" value="UniProtKB-SubCell"/>
</dbReference>
<proteinExistence type="predicted"/>
<dbReference type="PANTHER" id="PTHR43790">
    <property type="entry name" value="CARBOHYDRATE TRANSPORT ATP-BINDING PROTEIN MG119-RELATED"/>
    <property type="match status" value="1"/>
</dbReference>
<dbReference type="CDD" id="cd03215">
    <property type="entry name" value="ABC_Carb_Monos_II"/>
    <property type="match status" value="1"/>
</dbReference>
<dbReference type="InterPro" id="IPR050107">
    <property type="entry name" value="ABC_carbohydrate_import_ATPase"/>
</dbReference>
<evidence type="ECO:0000256" key="1">
    <source>
        <dbReference type="ARBA" id="ARBA00004202"/>
    </source>
</evidence>
<evidence type="ECO:0000256" key="2">
    <source>
        <dbReference type="ARBA" id="ARBA00022448"/>
    </source>
</evidence>
<evidence type="ECO:0000256" key="8">
    <source>
        <dbReference type="ARBA" id="ARBA00022967"/>
    </source>
</evidence>
<evidence type="ECO:0000256" key="4">
    <source>
        <dbReference type="ARBA" id="ARBA00022597"/>
    </source>
</evidence>
<dbReference type="PANTHER" id="PTHR43790:SF4">
    <property type="entry name" value="GUANOSINE IMPORT ATP-BINDING PROTEIN NUPO"/>
    <property type="match status" value="1"/>
</dbReference>
<accession>A0A372MJQ9</accession>
<evidence type="ECO:0000256" key="9">
    <source>
        <dbReference type="ARBA" id="ARBA00023136"/>
    </source>
</evidence>
<dbReference type="EMBL" id="QUWK01000001">
    <property type="protein sequence ID" value="RFU96022.1"/>
    <property type="molecule type" value="Genomic_DNA"/>
</dbReference>
<dbReference type="Gene3D" id="3.40.50.300">
    <property type="entry name" value="P-loop containing nucleotide triphosphate hydrolases"/>
    <property type="match status" value="2"/>
</dbReference>
<keyword evidence="5" id="KW-0677">Repeat</keyword>
<evidence type="ECO:0000256" key="7">
    <source>
        <dbReference type="ARBA" id="ARBA00022840"/>
    </source>
</evidence>
<keyword evidence="8" id="KW-1278">Translocase</keyword>
<dbReference type="Proteomes" id="UP000264002">
    <property type="component" value="Unassembled WGS sequence"/>
</dbReference>
<dbReference type="CDD" id="cd03216">
    <property type="entry name" value="ABC_Carb_Monos_I"/>
    <property type="match status" value="1"/>
</dbReference>
<protein>
    <submittedName>
        <fullName evidence="11">ABC transporter ATP-binding protein</fullName>
    </submittedName>
</protein>
<dbReference type="InterPro" id="IPR027417">
    <property type="entry name" value="P-loop_NTPase"/>
</dbReference>
<keyword evidence="3" id="KW-1003">Cell membrane</keyword>
<dbReference type="GO" id="GO:0005524">
    <property type="term" value="F:ATP binding"/>
    <property type="evidence" value="ECO:0007669"/>
    <property type="project" value="UniProtKB-KW"/>
</dbReference>
<dbReference type="Pfam" id="PF00005">
    <property type="entry name" value="ABC_tran"/>
    <property type="match status" value="2"/>
</dbReference>
<dbReference type="GO" id="GO:0016887">
    <property type="term" value="F:ATP hydrolysis activity"/>
    <property type="evidence" value="ECO:0007669"/>
    <property type="project" value="InterPro"/>
</dbReference>
<feature type="domain" description="ABC transporter" evidence="10">
    <location>
        <begin position="5"/>
        <end position="238"/>
    </location>
</feature>
<organism evidence="11 12">
    <name type="scientific">Sphaerochaeta halotolerans</name>
    <dbReference type="NCBI Taxonomy" id="2293840"/>
    <lineage>
        <taxon>Bacteria</taxon>
        <taxon>Pseudomonadati</taxon>
        <taxon>Spirochaetota</taxon>
        <taxon>Spirochaetia</taxon>
        <taxon>Spirochaetales</taxon>
        <taxon>Sphaerochaetaceae</taxon>
        <taxon>Sphaerochaeta</taxon>
    </lineage>
</organism>
<comment type="caution">
    <text evidence="11">The sequence shown here is derived from an EMBL/GenBank/DDBJ whole genome shotgun (WGS) entry which is preliminary data.</text>
</comment>
<name>A0A372MJQ9_9SPIR</name>
<feature type="domain" description="ABC transporter" evidence="10">
    <location>
        <begin position="255"/>
        <end position="500"/>
    </location>
</feature>
<dbReference type="InterPro" id="IPR003593">
    <property type="entry name" value="AAA+_ATPase"/>
</dbReference>
<comment type="subcellular location">
    <subcellularLocation>
        <location evidence="1">Cell membrane</location>
        <topology evidence="1">Peripheral membrane protein</topology>
    </subcellularLocation>
</comment>
<evidence type="ECO:0000259" key="10">
    <source>
        <dbReference type="PROSITE" id="PS50893"/>
    </source>
</evidence>
<evidence type="ECO:0000256" key="6">
    <source>
        <dbReference type="ARBA" id="ARBA00022741"/>
    </source>
</evidence>
<keyword evidence="6" id="KW-0547">Nucleotide-binding</keyword>
<sequence length="506" mass="55702">MSHVIEMLNIRKEFPGIVANDDITLQVEQGEIHAILGENGAGKSTLMSILFGLYHADKGQIKVKGKEVRINDPNDANELGIGMVHQHFQLVQNFTVTENIILGKEGGFFLDRRTASKKIKDLSVKYGLNIDPNMVIDDITVGMQQRVEILKMLYRNAEILIFDEPTAVLTPQEIEDLMGIMRSLVAEGKSVILITHKLNEIKAVADRCTVIRRGKVIGVVDVKDTSTAKMASMMVGRPVSFKVDKKPAQVGRVILDIHDLKVMNSKKVLGVKDFSLSVKAGEIVGIAGVDGNGQTELIEAITGLREVESGSIIFDGNDITNADIRRRNEIGLGHIPEDRQKRGLVMSSTVFNNVAIKEYYHSPFSKRGILEAEYLREYAQKVVAQFDVRSGEGIFSLAGKLSGGNQQKLIVGREVVADPELLIAVQPTRGLDVGAIEYIHSQLVAHRDKGHAVLLVSFELDEIFNLSDRIAVMNSGELIDIVKTSETNEDEVGLMMAGVKQKEGEQ</sequence>
<dbReference type="FunFam" id="3.40.50.300:FF:000127">
    <property type="entry name" value="Ribose import ATP-binding protein RbsA"/>
    <property type="match status" value="1"/>
</dbReference>
<dbReference type="RefSeq" id="WP_117328840.1">
    <property type="nucleotide sequence ID" value="NZ_QUWK01000001.1"/>
</dbReference>
<evidence type="ECO:0000313" key="12">
    <source>
        <dbReference type="Proteomes" id="UP000264002"/>
    </source>
</evidence>
<dbReference type="InterPro" id="IPR017871">
    <property type="entry name" value="ABC_transporter-like_CS"/>
</dbReference>
<reference evidence="12" key="1">
    <citation type="submission" date="2018-08" db="EMBL/GenBank/DDBJ databases">
        <authorList>
            <person name="Grouzdev D.S."/>
            <person name="Krutkina M.S."/>
        </authorList>
    </citation>
    <scope>NUCLEOTIDE SEQUENCE [LARGE SCALE GENOMIC DNA]</scope>
    <source>
        <strain evidence="12">4-11</strain>
    </source>
</reference>
<dbReference type="InterPro" id="IPR003439">
    <property type="entry name" value="ABC_transporter-like_ATP-bd"/>
</dbReference>